<reference evidence="1 2" key="1">
    <citation type="submission" date="2023-07" db="EMBL/GenBank/DDBJ databases">
        <title>Genomic Encyclopedia of Type Strains, Phase IV (KMG-IV): sequencing the most valuable type-strain genomes for metagenomic binning, comparative biology and taxonomic classification.</title>
        <authorList>
            <person name="Goeker M."/>
        </authorList>
    </citation>
    <scope>NUCLEOTIDE SEQUENCE [LARGE SCALE GENOMIC DNA]</scope>
    <source>
        <strain evidence="1 2">DSM 22616</strain>
    </source>
</reference>
<dbReference type="EMBL" id="JAUSTN010000004">
    <property type="protein sequence ID" value="MDQ0274799.1"/>
    <property type="molecule type" value="Genomic_DNA"/>
</dbReference>
<name>A0ABU0AU96_9FIRM</name>
<evidence type="ECO:0000313" key="1">
    <source>
        <dbReference type="EMBL" id="MDQ0274799.1"/>
    </source>
</evidence>
<accession>A0ABU0AU96</accession>
<organism evidence="1 2">
    <name type="scientific">Peptoniphilus koenoeneniae</name>
    <dbReference type="NCBI Taxonomy" id="507751"/>
    <lineage>
        <taxon>Bacteria</taxon>
        <taxon>Bacillati</taxon>
        <taxon>Bacillota</taxon>
        <taxon>Tissierellia</taxon>
        <taxon>Tissierellales</taxon>
        <taxon>Peptoniphilaceae</taxon>
        <taxon>Peptoniphilus</taxon>
    </lineage>
</organism>
<dbReference type="RefSeq" id="WP_023054755.1">
    <property type="nucleotide sequence ID" value="NZ_JAUSTN010000004.1"/>
</dbReference>
<sequence length="355" mass="41338">MKKIIYIFMVIPLFFSLISCNKKPENTNKIEKNQITEKKELNTKNKNISEKKEEEVKKEGSLEALRESLKKESKDFGVAYLGISQESLKENFKNWIKENNPKLYKKYNFIENLKCENIIPRENNGGEVFLFITADPKSSIAVNRLTLGDNSELKVDEILYKSDFSEEPLLLVSDSLEFPDVEVNLVPEGKESIRWDPLLMWDLVSQELAHKSKFLDLSQYGDEGVKAEKGFLYDSGWRKAKKDELKNTTWNSEGWYMDLTEDKNLKGYDGNIAIYQISDKDFEHINKYSGTYIVSEDKLILDIKNKDGKEIKNEFDFLILQDLSFVIIQKSLDKDNQLPFFEEDQDFVQFIQSMG</sequence>
<protein>
    <recommendedName>
        <fullName evidence="3">Lipoprotein</fullName>
    </recommendedName>
</protein>
<dbReference type="Proteomes" id="UP001236559">
    <property type="component" value="Unassembled WGS sequence"/>
</dbReference>
<dbReference type="PROSITE" id="PS51257">
    <property type="entry name" value="PROKAR_LIPOPROTEIN"/>
    <property type="match status" value="1"/>
</dbReference>
<proteinExistence type="predicted"/>
<evidence type="ECO:0000313" key="2">
    <source>
        <dbReference type="Proteomes" id="UP001236559"/>
    </source>
</evidence>
<keyword evidence="2" id="KW-1185">Reference proteome</keyword>
<gene>
    <name evidence="1" type="ORF">J2S72_000820</name>
</gene>
<evidence type="ECO:0008006" key="3">
    <source>
        <dbReference type="Google" id="ProtNLM"/>
    </source>
</evidence>
<comment type="caution">
    <text evidence="1">The sequence shown here is derived from an EMBL/GenBank/DDBJ whole genome shotgun (WGS) entry which is preliminary data.</text>
</comment>